<proteinExistence type="predicted"/>
<reference evidence="2" key="1">
    <citation type="submission" date="2014-09" db="EMBL/GenBank/DDBJ databases">
        <authorList>
            <person name="Magalhaes I.L.F."/>
            <person name="Oliveira U."/>
            <person name="Santos F.R."/>
            <person name="Vidigal T.H.D.A."/>
            <person name="Brescovit A.D."/>
            <person name="Santos A.J."/>
        </authorList>
    </citation>
    <scope>NUCLEOTIDE SEQUENCE</scope>
    <source>
        <tissue evidence="2">Shoot tissue taken approximately 20 cm above the soil surface</tissue>
    </source>
</reference>
<dbReference type="Pfam" id="PF00646">
    <property type="entry name" value="F-box"/>
    <property type="match status" value="1"/>
</dbReference>
<dbReference type="CDD" id="cd09917">
    <property type="entry name" value="F-box_SF"/>
    <property type="match status" value="1"/>
</dbReference>
<dbReference type="InterPro" id="IPR036047">
    <property type="entry name" value="F-box-like_dom_sf"/>
</dbReference>
<dbReference type="InterPro" id="IPR050796">
    <property type="entry name" value="SCF_F-box_component"/>
</dbReference>
<evidence type="ECO:0000259" key="1">
    <source>
        <dbReference type="Pfam" id="PF00646"/>
    </source>
</evidence>
<protein>
    <recommendedName>
        <fullName evidence="1">F-box domain-containing protein</fullName>
    </recommendedName>
</protein>
<dbReference type="InterPro" id="IPR001810">
    <property type="entry name" value="F-box_dom"/>
</dbReference>
<evidence type="ECO:0000313" key="2">
    <source>
        <dbReference type="EMBL" id="JAE20501.1"/>
    </source>
</evidence>
<dbReference type="EMBL" id="GBRH01177395">
    <property type="protein sequence ID" value="JAE20501.1"/>
    <property type="molecule type" value="Transcribed_RNA"/>
</dbReference>
<dbReference type="AlphaFoldDB" id="A0A0A9GD74"/>
<reference evidence="2" key="2">
    <citation type="journal article" date="2015" name="Data Brief">
        <title>Shoot transcriptome of the giant reed, Arundo donax.</title>
        <authorList>
            <person name="Barrero R.A."/>
            <person name="Guerrero F.D."/>
            <person name="Moolhuijzen P."/>
            <person name="Goolsby J.A."/>
            <person name="Tidwell J."/>
            <person name="Bellgard S.E."/>
            <person name="Bellgard M.I."/>
        </authorList>
    </citation>
    <scope>NUCLEOTIDE SEQUENCE</scope>
    <source>
        <tissue evidence="2">Shoot tissue taken approximately 20 cm above the soil surface</tissue>
    </source>
</reference>
<accession>A0A0A9GD74</accession>
<dbReference type="SUPFAM" id="SSF81383">
    <property type="entry name" value="F-box domain"/>
    <property type="match status" value="1"/>
</dbReference>
<name>A0A0A9GD74_ARUDO</name>
<feature type="domain" description="F-box" evidence="1">
    <location>
        <begin position="51"/>
        <end position="84"/>
    </location>
</feature>
<organism evidence="2">
    <name type="scientific">Arundo donax</name>
    <name type="common">Giant reed</name>
    <name type="synonym">Donax arundinaceus</name>
    <dbReference type="NCBI Taxonomy" id="35708"/>
    <lineage>
        <taxon>Eukaryota</taxon>
        <taxon>Viridiplantae</taxon>
        <taxon>Streptophyta</taxon>
        <taxon>Embryophyta</taxon>
        <taxon>Tracheophyta</taxon>
        <taxon>Spermatophyta</taxon>
        <taxon>Magnoliopsida</taxon>
        <taxon>Liliopsida</taxon>
        <taxon>Poales</taxon>
        <taxon>Poaceae</taxon>
        <taxon>PACMAD clade</taxon>
        <taxon>Arundinoideae</taxon>
        <taxon>Arundineae</taxon>
        <taxon>Arundo</taxon>
    </lineage>
</organism>
<dbReference type="PANTHER" id="PTHR31672">
    <property type="entry name" value="BNACNNG10540D PROTEIN"/>
    <property type="match status" value="1"/>
</dbReference>
<sequence>MVYHMPSMETDEWELYQSSCIATEIIEYTPISEDDDNQDVDLAISLNAILPNLLEKVLSLLPVVSVIRSRSACKRWHEAVNVLRCTLNKMVPQNPWYFLFTCSEEAVSGFAYDPSMRKWYSFDFPCIEKSNWSASSSAGLVCLMDSENRSRIFVCNPITKDWKRIVDAPDGKSADYSHSPSPLAGRHVVILLLLQGAIRCRGSITSGSYLSICMIRCPVAG</sequence>